<dbReference type="EMBL" id="CM009751">
    <property type="protein sequence ID" value="PUZ66106.1"/>
    <property type="molecule type" value="Genomic_DNA"/>
</dbReference>
<proteinExistence type="predicted"/>
<evidence type="ECO:0000313" key="3">
    <source>
        <dbReference type="Proteomes" id="UP000244336"/>
    </source>
</evidence>
<evidence type="ECO:0000256" key="1">
    <source>
        <dbReference type="SAM" id="MobiDB-lite"/>
    </source>
</evidence>
<reference evidence="2 3" key="1">
    <citation type="submission" date="2018-04" db="EMBL/GenBank/DDBJ databases">
        <title>WGS assembly of Panicum hallii var. hallii HAL2.</title>
        <authorList>
            <person name="Lovell J."/>
            <person name="Jenkins J."/>
            <person name="Lowry D."/>
            <person name="Mamidi S."/>
            <person name="Sreedasyam A."/>
            <person name="Weng X."/>
            <person name="Barry K."/>
            <person name="Bonette J."/>
            <person name="Campitelli B."/>
            <person name="Daum C."/>
            <person name="Gordon S."/>
            <person name="Gould B."/>
            <person name="Lipzen A."/>
            <person name="MacQueen A."/>
            <person name="Palacio-Mejia J."/>
            <person name="Plott C."/>
            <person name="Shakirov E."/>
            <person name="Shu S."/>
            <person name="Yoshinaga Y."/>
            <person name="Zane M."/>
            <person name="Rokhsar D."/>
            <person name="Grimwood J."/>
            <person name="Schmutz J."/>
            <person name="Juenger T."/>
        </authorList>
    </citation>
    <scope>NUCLEOTIDE SEQUENCE [LARGE SCALE GENOMIC DNA]</scope>
    <source>
        <strain evidence="3">cv. HAL2</strain>
    </source>
</reference>
<protein>
    <submittedName>
        <fullName evidence="2">Uncharacterized protein</fullName>
    </submittedName>
</protein>
<evidence type="ECO:0000313" key="2">
    <source>
        <dbReference type="EMBL" id="PUZ66106.1"/>
    </source>
</evidence>
<dbReference type="Proteomes" id="UP000244336">
    <property type="component" value="Chromosome 3"/>
</dbReference>
<feature type="compositionally biased region" description="Basic and acidic residues" evidence="1">
    <location>
        <begin position="1"/>
        <end position="10"/>
    </location>
</feature>
<feature type="region of interest" description="Disordered" evidence="1">
    <location>
        <begin position="1"/>
        <end position="76"/>
    </location>
</feature>
<keyword evidence="3" id="KW-1185">Reference proteome</keyword>
<organism evidence="2 3">
    <name type="scientific">Panicum hallii var. hallii</name>
    <dbReference type="NCBI Taxonomy" id="1504633"/>
    <lineage>
        <taxon>Eukaryota</taxon>
        <taxon>Viridiplantae</taxon>
        <taxon>Streptophyta</taxon>
        <taxon>Embryophyta</taxon>
        <taxon>Tracheophyta</taxon>
        <taxon>Spermatophyta</taxon>
        <taxon>Magnoliopsida</taxon>
        <taxon>Liliopsida</taxon>
        <taxon>Poales</taxon>
        <taxon>Poaceae</taxon>
        <taxon>PACMAD clade</taxon>
        <taxon>Panicoideae</taxon>
        <taxon>Panicodae</taxon>
        <taxon>Paniceae</taxon>
        <taxon>Panicinae</taxon>
        <taxon>Panicum</taxon>
        <taxon>Panicum sect. Panicum</taxon>
    </lineage>
</organism>
<dbReference type="AlphaFoldDB" id="A0A2T7EE46"/>
<dbReference type="Gramene" id="PUZ66106">
    <property type="protein sequence ID" value="PUZ66106"/>
    <property type="gene ID" value="GQ55_3G280100"/>
</dbReference>
<accession>A0A2T7EE46</accession>
<name>A0A2T7EE46_9POAL</name>
<gene>
    <name evidence="2" type="ORF">GQ55_3G280100</name>
</gene>
<sequence>METRKNDEALRNPATRVGRSCHPHQTYSTPLGSGGPTTAAAHRALRRHLPRTIHAPPRRERGRGSRGGLPARSGQG</sequence>